<organism evidence="7">
    <name type="scientific">marine sediment metagenome</name>
    <dbReference type="NCBI Taxonomy" id="412755"/>
    <lineage>
        <taxon>unclassified sequences</taxon>
        <taxon>metagenomes</taxon>
        <taxon>ecological metagenomes</taxon>
    </lineage>
</organism>
<dbReference type="SUPFAM" id="SSF64484">
    <property type="entry name" value="beta and beta-prime subunits of DNA dependent RNA-polymerase"/>
    <property type="match status" value="1"/>
</dbReference>
<dbReference type="AlphaFoldDB" id="X1I182"/>
<evidence type="ECO:0000256" key="4">
    <source>
        <dbReference type="ARBA" id="ARBA00022695"/>
    </source>
</evidence>
<protein>
    <recommendedName>
        <fullName evidence="1">DNA-directed RNA polymerase</fullName>
        <ecNumber evidence="1">2.7.7.6</ecNumber>
    </recommendedName>
</protein>
<reference evidence="7" key="1">
    <citation type="journal article" date="2014" name="Front. Microbiol.">
        <title>High frequency of phylogenetically diverse reductive dehalogenase-homologous genes in deep subseafloor sedimentary metagenomes.</title>
        <authorList>
            <person name="Kawai M."/>
            <person name="Futagami T."/>
            <person name="Toyoda A."/>
            <person name="Takaki Y."/>
            <person name="Nishi S."/>
            <person name="Hori S."/>
            <person name="Arai W."/>
            <person name="Tsubouchi T."/>
            <person name="Morono Y."/>
            <person name="Uchiyama I."/>
            <person name="Ito T."/>
            <person name="Fujiyama A."/>
            <person name="Inagaki F."/>
            <person name="Takami H."/>
        </authorList>
    </citation>
    <scope>NUCLEOTIDE SEQUENCE</scope>
    <source>
        <strain evidence="7">Expedition CK06-06</strain>
    </source>
</reference>
<keyword evidence="2" id="KW-0240">DNA-directed RNA polymerase</keyword>
<proteinExistence type="predicted"/>
<feature type="non-terminal residue" evidence="7">
    <location>
        <position position="121"/>
    </location>
</feature>
<dbReference type="GO" id="GO:0006351">
    <property type="term" value="P:DNA-templated transcription"/>
    <property type="evidence" value="ECO:0007669"/>
    <property type="project" value="InterPro"/>
</dbReference>
<dbReference type="GO" id="GO:0003677">
    <property type="term" value="F:DNA binding"/>
    <property type="evidence" value="ECO:0007669"/>
    <property type="project" value="InterPro"/>
</dbReference>
<evidence type="ECO:0000256" key="2">
    <source>
        <dbReference type="ARBA" id="ARBA00022478"/>
    </source>
</evidence>
<evidence type="ECO:0000259" key="6">
    <source>
        <dbReference type="Pfam" id="PF04563"/>
    </source>
</evidence>
<sequence>MAVLSTPKHGLVKSFAKLPEVMEVPDLTRVQLDSFRWFQEEGLQKLFEEISPIQDYTGNRLELYFSDYEFREPEHSITECFERGMAYSSPLHVLVRLVIKETGEIKQQELYLGDFPLMTGK</sequence>
<dbReference type="GO" id="GO:0000428">
    <property type="term" value="C:DNA-directed RNA polymerase complex"/>
    <property type="evidence" value="ECO:0007669"/>
    <property type="project" value="UniProtKB-KW"/>
</dbReference>
<evidence type="ECO:0000256" key="3">
    <source>
        <dbReference type="ARBA" id="ARBA00022679"/>
    </source>
</evidence>
<name>X1I182_9ZZZZ</name>
<gene>
    <name evidence="7" type="ORF">S03H2_52003</name>
</gene>
<evidence type="ECO:0000256" key="1">
    <source>
        <dbReference type="ARBA" id="ARBA00012418"/>
    </source>
</evidence>
<keyword evidence="5" id="KW-0804">Transcription</keyword>
<evidence type="ECO:0000256" key="5">
    <source>
        <dbReference type="ARBA" id="ARBA00023163"/>
    </source>
</evidence>
<dbReference type="Pfam" id="PF04563">
    <property type="entry name" value="RNA_pol_Rpb2_1"/>
    <property type="match status" value="1"/>
</dbReference>
<keyword evidence="3" id="KW-0808">Transferase</keyword>
<feature type="domain" description="RNA polymerase beta subunit protrusion" evidence="6">
    <location>
        <begin position="27"/>
        <end position="119"/>
    </location>
</feature>
<comment type="caution">
    <text evidence="7">The sequence shown here is derived from an EMBL/GenBank/DDBJ whole genome shotgun (WGS) entry which is preliminary data.</text>
</comment>
<dbReference type="Gene3D" id="3.90.1100.10">
    <property type="match status" value="1"/>
</dbReference>
<dbReference type="GO" id="GO:0003899">
    <property type="term" value="F:DNA-directed RNA polymerase activity"/>
    <property type="evidence" value="ECO:0007669"/>
    <property type="project" value="UniProtKB-EC"/>
</dbReference>
<keyword evidence="4" id="KW-0548">Nucleotidyltransferase</keyword>
<accession>X1I182</accession>
<evidence type="ECO:0000313" key="7">
    <source>
        <dbReference type="EMBL" id="GAH63060.1"/>
    </source>
</evidence>
<dbReference type="EMBL" id="BARU01033025">
    <property type="protein sequence ID" value="GAH63060.1"/>
    <property type="molecule type" value="Genomic_DNA"/>
</dbReference>
<dbReference type="EC" id="2.7.7.6" evidence="1"/>
<dbReference type="InterPro" id="IPR007644">
    <property type="entry name" value="RNA_pol_bsu_protrusion"/>
</dbReference>